<dbReference type="AlphaFoldDB" id="C6HHC0"/>
<dbReference type="VEuPathDB" id="FungiDB:HCDG_05601"/>
<feature type="compositionally biased region" description="Basic and acidic residues" evidence="1">
    <location>
        <begin position="73"/>
        <end position="82"/>
    </location>
</feature>
<gene>
    <name evidence="2" type="ORF">HCDG_05601</name>
</gene>
<evidence type="ECO:0000313" key="3">
    <source>
        <dbReference type="Proteomes" id="UP000002624"/>
    </source>
</evidence>
<proteinExistence type="predicted"/>
<feature type="region of interest" description="Disordered" evidence="1">
    <location>
        <begin position="24"/>
        <end position="44"/>
    </location>
</feature>
<protein>
    <submittedName>
        <fullName evidence="2">Uncharacterized protein</fullName>
    </submittedName>
</protein>
<dbReference type="Proteomes" id="UP000002624">
    <property type="component" value="Unassembled WGS sequence"/>
</dbReference>
<organism evidence="2 3">
    <name type="scientific">Ajellomyces capsulatus (strain H143)</name>
    <name type="common">Darling's disease fungus</name>
    <name type="synonym">Histoplasma capsulatum</name>
    <dbReference type="NCBI Taxonomy" id="544712"/>
    <lineage>
        <taxon>Eukaryota</taxon>
        <taxon>Fungi</taxon>
        <taxon>Dikarya</taxon>
        <taxon>Ascomycota</taxon>
        <taxon>Pezizomycotina</taxon>
        <taxon>Eurotiomycetes</taxon>
        <taxon>Eurotiomycetidae</taxon>
        <taxon>Onygenales</taxon>
        <taxon>Ajellomycetaceae</taxon>
        <taxon>Histoplasma</taxon>
    </lineage>
</organism>
<dbReference type="OMA" id="CETSIEL"/>
<evidence type="ECO:0000313" key="2">
    <source>
        <dbReference type="EMBL" id="EER40204.1"/>
    </source>
</evidence>
<feature type="region of interest" description="Disordered" evidence="1">
    <location>
        <begin position="73"/>
        <end position="102"/>
    </location>
</feature>
<reference evidence="3" key="1">
    <citation type="submission" date="2009-05" db="EMBL/GenBank/DDBJ databases">
        <title>The genome sequence of Ajellomyces capsulatus strain H143.</title>
        <authorList>
            <person name="Champion M."/>
            <person name="Cuomo C.A."/>
            <person name="Ma L.-J."/>
            <person name="Henn M.R."/>
            <person name="Sil A."/>
            <person name="Goldman B."/>
            <person name="Young S.K."/>
            <person name="Kodira C.D."/>
            <person name="Zeng Q."/>
            <person name="Koehrsen M."/>
            <person name="Alvarado L."/>
            <person name="Berlin A.M."/>
            <person name="Borenstein D."/>
            <person name="Chen Z."/>
            <person name="Engels R."/>
            <person name="Freedman E."/>
            <person name="Gellesch M."/>
            <person name="Goldberg J."/>
            <person name="Griggs A."/>
            <person name="Gujja S."/>
            <person name="Heiman D.I."/>
            <person name="Hepburn T.A."/>
            <person name="Howarth C."/>
            <person name="Jen D."/>
            <person name="Larson L."/>
            <person name="Lewis B."/>
            <person name="Mehta T."/>
            <person name="Park D."/>
            <person name="Pearson M."/>
            <person name="Roberts A."/>
            <person name="Saif S."/>
            <person name="Shea T.D."/>
            <person name="Shenoy N."/>
            <person name="Sisk P."/>
            <person name="Stolte C."/>
            <person name="Sykes S."/>
            <person name="Walk T."/>
            <person name="White J."/>
            <person name="Yandava C."/>
            <person name="Klein B."/>
            <person name="McEwen J.G."/>
            <person name="Puccia R."/>
            <person name="Goldman G.H."/>
            <person name="Felipe M.S."/>
            <person name="Nino-Vega G."/>
            <person name="San-Blas G."/>
            <person name="Taylor J.W."/>
            <person name="Mendoza L."/>
            <person name="Galagan J.E."/>
            <person name="Nusbaum C."/>
            <person name="Birren B.W."/>
        </authorList>
    </citation>
    <scope>NUCLEOTIDE SEQUENCE [LARGE SCALE GENOMIC DNA]</scope>
    <source>
        <strain evidence="3">H143</strain>
    </source>
</reference>
<dbReference type="HOGENOM" id="CLU_2276696_0_0_1"/>
<sequence>MFEYDAKQAWKLVLGNCHGRRRNVAMDKDRGTNGPGPSPGDFPIGQLARIVRSGSRVNTRSSVWRFQKSEPRMYNQPRREGQTDTCETSIELKNLASRQTSN</sequence>
<dbReference type="EMBL" id="GG692427">
    <property type="protein sequence ID" value="EER40204.1"/>
    <property type="molecule type" value="Genomic_DNA"/>
</dbReference>
<name>C6HHC0_AJECH</name>
<accession>C6HHC0</accession>
<evidence type="ECO:0000256" key="1">
    <source>
        <dbReference type="SAM" id="MobiDB-lite"/>
    </source>
</evidence>